<proteinExistence type="predicted"/>
<organism evidence="5 6">
    <name type="scientific">Tengunoibacter tsumagoiensis</name>
    <dbReference type="NCBI Taxonomy" id="2014871"/>
    <lineage>
        <taxon>Bacteria</taxon>
        <taxon>Bacillati</taxon>
        <taxon>Chloroflexota</taxon>
        <taxon>Ktedonobacteria</taxon>
        <taxon>Ktedonobacterales</taxon>
        <taxon>Dictyobacteraceae</taxon>
        <taxon>Tengunoibacter</taxon>
    </lineage>
</organism>
<reference evidence="6" key="1">
    <citation type="submission" date="2018-12" db="EMBL/GenBank/DDBJ databases">
        <title>Tengunoibacter tsumagoiensis gen. nov., sp. nov., Dictyobacter kobayashii sp. nov., D. alpinus sp. nov., and D. joshuensis sp. nov. and description of Dictyobacteraceae fam. nov. within the order Ktedonobacterales isolated from Tengu-no-mugimeshi.</title>
        <authorList>
            <person name="Wang C.M."/>
            <person name="Zheng Y."/>
            <person name="Sakai Y."/>
            <person name="Toyoda A."/>
            <person name="Minakuchi Y."/>
            <person name="Abe K."/>
            <person name="Yokota A."/>
            <person name="Yabe S."/>
        </authorList>
    </citation>
    <scope>NUCLEOTIDE SEQUENCE [LARGE SCALE GENOMIC DNA]</scope>
    <source>
        <strain evidence="6">Uno3</strain>
    </source>
</reference>
<accession>A0A402A1Q5</accession>
<dbReference type="GO" id="GO:0006508">
    <property type="term" value="P:proteolysis"/>
    <property type="evidence" value="ECO:0007669"/>
    <property type="project" value="InterPro"/>
</dbReference>
<gene>
    <name evidence="5" type="primary">yuxL_2</name>
    <name evidence="5" type="ORF">KTT_28380</name>
</gene>
<dbReference type="Gene3D" id="3.40.50.1820">
    <property type="entry name" value="alpha/beta hydrolase"/>
    <property type="match status" value="1"/>
</dbReference>
<feature type="region of interest" description="Disordered" evidence="3">
    <location>
        <begin position="1"/>
        <end position="60"/>
    </location>
</feature>
<dbReference type="AlphaFoldDB" id="A0A402A1Q5"/>
<dbReference type="InterPro" id="IPR001375">
    <property type="entry name" value="Peptidase_S9_cat"/>
</dbReference>
<comment type="caution">
    <text evidence="5">The sequence shown here is derived from an EMBL/GenBank/DDBJ whole genome shotgun (WGS) entry which is preliminary data.</text>
</comment>
<dbReference type="Pfam" id="PF07676">
    <property type="entry name" value="PD40"/>
    <property type="match status" value="3"/>
</dbReference>
<dbReference type="InterPro" id="IPR029058">
    <property type="entry name" value="AB_hydrolase_fold"/>
</dbReference>
<evidence type="ECO:0000259" key="4">
    <source>
        <dbReference type="Pfam" id="PF00326"/>
    </source>
</evidence>
<dbReference type="PANTHER" id="PTHR42776">
    <property type="entry name" value="SERINE PEPTIDASE S9 FAMILY MEMBER"/>
    <property type="match status" value="1"/>
</dbReference>
<dbReference type="Gene3D" id="2.120.10.30">
    <property type="entry name" value="TolB, C-terminal domain"/>
    <property type="match status" value="3"/>
</dbReference>
<dbReference type="PANTHER" id="PTHR42776:SF27">
    <property type="entry name" value="DIPEPTIDYL PEPTIDASE FAMILY MEMBER 6"/>
    <property type="match status" value="1"/>
</dbReference>
<dbReference type="Proteomes" id="UP000287352">
    <property type="component" value="Unassembled WGS sequence"/>
</dbReference>
<dbReference type="InterPro" id="IPR011042">
    <property type="entry name" value="6-blade_b-propeller_TolB-like"/>
</dbReference>
<dbReference type="OrthoDB" id="108903at2"/>
<evidence type="ECO:0000256" key="2">
    <source>
        <dbReference type="ARBA" id="ARBA00022825"/>
    </source>
</evidence>
<evidence type="ECO:0000256" key="1">
    <source>
        <dbReference type="ARBA" id="ARBA00022801"/>
    </source>
</evidence>
<dbReference type="InterPro" id="IPR011659">
    <property type="entry name" value="WD40"/>
</dbReference>
<dbReference type="SUPFAM" id="SSF82171">
    <property type="entry name" value="DPP6 N-terminal domain-like"/>
    <property type="match status" value="1"/>
</dbReference>
<evidence type="ECO:0000256" key="3">
    <source>
        <dbReference type="SAM" id="MobiDB-lite"/>
    </source>
</evidence>
<keyword evidence="6" id="KW-1185">Reference proteome</keyword>
<dbReference type="GO" id="GO:0004252">
    <property type="term" value="F:serine-type endopeptidase activity"/>
    <property type="evidence" value="ECO:0007669"/>
    <property type="project" value="TreeGrafter"/>
</dbReference>
<keyword evidence="2" id="KW-0720">Serine protease</keyword>
<name>A0A402A1Q5_9CHLR</name>
<dbReference type="Pfam" id="PF00326">
    <property type="entry name" value="Peptidase_S9"/>
    <property type="match status" value="1"/>
</dbReference>
<evidence type="ECO:0000313" key="5">
    <source>
        <dbReference type="EMBL" id="GCE12979.1"/>
    </source>
</evidence>
<keyword evidence="2" id="KW-0645">Protease</keyword>
<sequence length="734" mass="82402">MTYEDQEQTQPHRLSPAPKDDEETNRYPYANASGAPVPTTPEEAPRPSPTNETLAASLPPATTAHTIQVSTDTEKPSASPTTLSTLPRMEIEDLLALQIVSDPQISPDGELIAFTVLQCDARHNSTSSTIWLVERSAQLAAPRQLTRGDHHDSTPRWSPDGQQLAFLSDRTGVSQLYLLSIHGGEALQISKLPSGITEYSWRPDGQMFLTHSYWKPEDDHVPTHDAQTSPFVYRTLAEHWDGLGHRQGRHLQLWLQPLEGPAIRLTSEPVDLTQSCWSPDGTEIVFCANRRSDPDLSVSQALWILTLATGNLRRLTPEEHLAQVPSWSPDGQTIAYLGSPDQTEAGNMAPWLVAASGQAAPQPAVQEAEKLTCQMWIIDELRTEWLAAPLWYPDSTALLVPVQEHGQQHLYRLDLQQNTALRLTTGNGRYLSPQISRDGQHVTMVRADWFTPGDIWHMELDSKRLRKLTRVNDQLLQKRQLIRPKRITWSGFDHQEIEGWLYLPVVPVGTKVPLILMPHGGPSLAWGDSYVHEFQVLAGRGYAVLAPNPRGSAGYGEAFSRSILNDWGGADWLDLQAGLDAVIATEPIDEQRLGIGGMSYGGYMTNWAISQSHRFKAAVSRNGISSLSTSALLSDQTLWFHLSMPDETLWPQRSALSFVDEIQTPLLLLHGDNDLRCPFSESLQLFVQLRKRKQIVELIRYPQASHLFDWPQFGQPQHRRDRLQRTVGWFERFL</sequence>
<dbReference type="SUPFAM" id="SSF53474">
    <property type="entry name" value="alpha/beta-Hydrolases"/>
    <property type="match status" value="1"/>
</dbReference>
<evidence type="ECO:0000313" key="6">
    <source>
        <dbReference type="Proteomes" id="UP000287352"/>
    </source>
</evidence>
<dbReference type="EMBL" id="BIFR01000001">
    <property type="protein sequence ID" value="GCE12979.1"/>
    <property type="molecule type" value="Genomic_DNA"/>
</dbReference>
<dbReference type="RefSeq" id="WP_126580550.1">
    <property type="nucleotide sequence ID" value="NZ_BIFR01000001.1"/>
</dbReference>
<feature type="domain" description="Peptidase S9 prolyl oligopeptidase catalytic" evidence="4">
    <location>
        <begin position="530"/>
        <end position="732"/>
    </location>
</feature>
<keyword evidence="1" id="KW-0378">Hydrolase</keyword>
<protein>
    <submittedName>
        <fullName evidence="5">Putative peptidase YuxL</fullName>
    </submittedName>
</protein>